<gene>
    <name evidence="2" type="ORF">CPAG_04339</name>
</gene>
<reference evidence="3" key="3">
    <citation type="journal article" date="2010" name="Genome Res.">
        <title>Population genomic sequencing of Coccidioides fungi reveals recent hybridization and transposon control.</title>
        <authorList>
            <person name="Neafsey D.E."/>
            <person name="Barker B.M."/>
            <person name="Sharpton T.J."/>
            <person name="Stajich J.E."/>
            <person name="Park D.J."/>
            <person name="Whiston E."/>
            <person name="Hung C.-Y."/>
            <person name="McMahan C."/>
            <person name="White J."/>
            <person name="Sykes S."/>
            <person name="Heiman D."/>
            <person name="Young S."/>
            <person name="Zeng Q."/>
            <person name="Abouelleil A."/>
            <person name="Aftuck L."/>
            <person name="Bessette D."/>
            <person name="Brown A."/>
            <person name="FitzGerald M."/>
            <person name="Lui A."/>
            <person name="Macdonald J.P."/>
            <person name="Priest M."/>
            <person name="Orbach M.J."/>
            <person name="Galgiani J.N."/>
            <person name="Kirkland T.N."/>
            <person name="Cole G.T."/>
            <person name="Birren B.W."/>
            <person name="Henn M.R."/>
            <person name="Taylor J.W."/>
            <person name="Rounsley S.D."/>
        </authorList>
    </citation>
    <scope>NUCLEOTIDE SEQUENCE [LARGE SCALE GENOMIC DNA]</scope>
    <source>
        <strain evidence="3">RMSCC 3488</strain>
    </source>
</reference>
<proteinExistence type="predicted"/>
<sequence>MSPYIHGKPLVWLRIGHVRDTWTPALANAAESPQSQPPPDIATYEDNSEDKMSKKSL</sequence>
<feature type="region of interest" description="Disordered" evidence="1">
    <location>
        <begin position="26"/>
        <end position="57"/>
    </location>
</feature>
<name>A0A0J6I8Y3_COCPO</name>
<evidence type="ECO:0000313" key="2">
    <source>
        <dbReference type="EMBL" id="KMM68007.1"/>
    </source>
</evidence>
<accession>A0A0J6I8Y3</accession>
<evidence type="ECO:0000256" key="1">
    <source>
        <dbReference type="SAM" id="MobiDB-lite"/>
    </source>
</evidence>
<dbReference type="VEuPathDB" id="FungiDB:CPAG_04339"/>
<dbReference type="EMBL" id="DS268110">
    <property type="protein sequence ID" value="KMM68007.1"/>
    <property type="molecule type" value="Genomic_DNA"/>
</dbReference>
<dbReference type="AlphaFoldDB" id="A0A0J6I8Y3"/>
<evidence type="ECO:0000313" key="3">
    <source>
        <dbReference type="Proteomes" id="UP000054567"/>
    </source>
</evidence>
<protein>
    <submittedName>
        <fullName evidence="2">Uncharacterized protein</fullName>
    </submittedName>
</protein>
<dbReference type="Proteomes" id="UP000054567">
    <property type="component" value="Unassembled WGS sequence"/>
</dbReference>
<reference evidence="2 3" key="1">
    <citation type="submission" date="2007-06" db="EMBL/GenBank/DDBJ databases">
        <title>The Genome Sequence of Coccidioides posadasii RMSCC_3488.</title>
        <authorList>
            <consortium name="Coccidioides Genome Resources Consortium"/>
            <consortium name="The Broad Institute Genome Sequencing Platform"/>
            <person name="Henn M.R."/>
            <person name="Sykes S."/>
            <person name="Young S."/>
            <person name="Jaffe D."/>
            <person name="Berlin A."/>
            <person name="Alvarez P."/>
            <person name="Butler J."/>
            <person name="Gnerre S."/>
            <person name="Grabherr M."/>
            <person name="Mauceli E."/>
            <person name="Brockman W."/>
            <person name="Kodira C."/>
            <person name="Alvarado L."/>
            <person name="Zeng Q."/>
            <person name="Crawford M."/>
            <person name="Antoine C."/>
            <person name="Devon K."/>
            <person name="Galgiani J."/>
            <person name="Orsborn K."/>
            <person name="Lewis M.L."/>
            <person name="Nusbaum C."/>
            <person name="Galagan J."/>
            <person name="Birren B."/>
        </authorList>
    </citation>
    <scope>NUCLEOTIDE SEQUENCE [LARGE SCALE GENOMIC DNA]</scope>
    <source>
        <strain evidence="2 3">RMSCC 3488</strain>
    </source>
</reference>
<organism evidence="2 3">
    <name type="scientific">Coccidioides posadasii RMSCC 3488</name>
    <dbReference type="NCBI Taxonomy" id="454284"/>
    <lineage>
        <taxon>Eukaryota</taxon>
        <taxon>Fungi</taxon>
        <taxon>Dikarya</taxon>
        <taxon>Ascomycota</taxon>
        <taxon>Pezizomycotina</taxon>
        <taxon>Eurotiomycetes</taxon>
        <taxon>Eurotiomycetidae</taxon>
        <taxon>Onygenales</taxon>
        <taxon>Onygenaceae</taxon>
        <taxon>Coccidioides</taxon>
    </lineage>
</organism>
<reference evidence="3" key="2">
    <citation type="journal article" date="2009" name="Genome Res.">
        <title>Comparative genomic analyses of the human fungal pathogens Coccidioides and their relatives.</title>
        <authorList>
            <person name="Sharpton T.J."/>
            <person name="Stajich J.E."/>
            <person name="Rounsley S.D."/>
            <person name="Gardner M.J."/>
            <person name="Wortman J.R."/>
            <person name="Jordar V.S."/>
            <person name="Maiti R."/>
            <person name="Kodira C.D."/>
            <person name="Neafsey D.E."/>
            <person name="Zeng Q."/>
            <person name="Hung C.-Y."/>
            <person name="McMahan C."/>
            <person name="Muszewska A."/>
            <person name="Grynberg M."/>
            <person name="Mandel M.A."/>
            <person name="Kellner E.M."/>
            <person name="Barker B.M."/>
            <person name="Galgiani J.N."/>
            <person name="Orbach M.J."/>
            <person name="Kirkland T.N."/>
            <person name="Cole G.T."/>
            <person name="Henn M.R."/>
            <person name="Birren B.W."/>
            <person name="Taylor J.W."/>
        </authorList>
    </citation>
    <scope>NUCLEOTIDE SEQUENCE [LARGE SCALE GENOMIC DNA]</scope>
    <source>
        <strain evidence="3">RMSCC 3488</strain>
    </source>
</reference>